<protein>
    <submittedName>
        <fullName evidence="1">TIP-1 family-domain-containing protein</fullName>
    </submittedName>
</protein>
<evidence type="ECO:0000313" key="2">
    <source>
        <dbReference type="Proteomes" id="UP000814128"/>
    </source>
</evidence>
<sequence>MSVFSQIHDLLQPPDVETSNRRALELLNRDSSRDVNLSSLEATSSKAQSDCEALQKSLAASQAQIDALVAQTRAQANTHMHTAQELSLLRHSLADELSSLVEELVSSMSGNNGRPTLLEDIETMHRNLKEQESVRTYVQVIHKGLVLSEAAVGQVRATQPIDTSQYQALRTYVGAVGNTCSTVSEVVGQPDATLRLVDFLNDIRVKTWLDMKAALTSDLVAAAETLQWPKPIDWSIVSEPDRATFVKAFRRLLEFQTIGQKIHLADEKIDANGALYAIQALVLPVAQRFKYHFEGTRQTNKLDKPEWYFTNILNVSHEHRSFLEQIIQVLLAPSPFKEIDAWREFTINLLPLLSRRIKRTMPLLLPHPPLLAHTIYQALAFDSSLREEGFGVVGTMAGKSADAEAEWEGISAVILDRKEWFEQWMEGEKTFALEQYNDIISSQEAWTIADGENADGSSSAHDSDLRPTVSARRLKALVEQITDRYSPLPQFTQRTRFLIHVQLPLLESYHARVSASLDAFETLASALVRAVPGALGDRGRNAHLTSGAEGATRLCKALVSAKWMSAAMEAWGEDLFFVELWTEINHKASLRVRAETNPLLPDPKTDGAEIPEGTIFEELVLQYDKLVTRAEDMLVQLICGEVEGHLKPYFVSQLSDDPLSELSMTDMAVSPPLLTALASFAGHLGAIRQALPPVTTRAIYRRAASQLSSHIFQRLLFYRRAHSVTLATGRRLSNECTLWLETTRQALRGALRVDGPWARLLQGARLIGLDGTEWERVLEASFGMGSDEEWEGIVEEVLGGTELSREEVCALAKTREDCYR</sequence>
<accession>A0ACB8QLI9</accession>
<dbReference type="EMBL" id="MU273544">
    <property type="protein sequence ID" value="KAI0032485.1"/>
    <property type="molecule type" value="Genomic_DNA"/>
</dbReference>
<gene>
    <name evidence="1" type="ORF">K488DRAFT_49759</name>
</gene>
<organism evidence="1 2">
    <name type="scientific">Vararia minispora EC-137</name>
    <dbReference type="NCBI Taxonomy" id="1314806"/>
    <lineage>
        <taxon>Eukaryota</taxon>
        <taxon>Fungi</taxon>
        <taxon>Dikarya</taxon>
        <taxon>Basidiomycota</taxon>
        <taxon>Agaricomycotina</taxon>
        <taxon>Agaricomycetes</taxon>
        <taxon>Russulales</taxon>
        <taxon>Lachnocladiaceae</taxon>
        <taxon>Vararia</taxon>
    </lineage>
</organism>
<comment type="caution">
    <text evidence="1">The sequence shown here is derived from an EMBL/GenBank/DDBJ whole genome shotgun (WGS) entry which is preliminary data.</text>
</comment>
<proteinExistence type="predicted"/>
<reference evidence="1" key="2">
    <citation type="journal article" date="2022" name="New Phytol.">
        <title>Evolutionary transition to the ectomycorrhizal habit in the genomes of a hyperdiverse lineage of mushroom-forming fungi.</title>
        <authorList>
            <person name="Looney B."/>
            <person name="Miyauchi S."/>
            <person name="Morin E."/>
            <person name="Drula E."/>
            <person name="Courty P.E."/>
            <person name="Kohler A."/>
            <person name="Kuo A."/>
            <person name="LaButti K."/>
            <person name="Pangilinan J."/>
            <person name="Lipzen A."/>
            <person name="Riley R."/>
            <person name="Andreopoulos W."/>
            <person name="He G."/>
            <person name="Johnson J."/>
            <person name="Nolan M."/>
            <person name="Tritt A."/>
            <person name="Barry K.W."/>
            <person name="Grigoriev I.V."/>
            <person name="Nagy L.G."/>
            <person name="Hibbett D."/>
            <person name="Henrissat B."/>
            <person name="Matheny P.B."/>
            <person name="Labbe J."/>
            <person name="Martin F.M."/>
        </authorList>
    </citation>
    <scope>NUCLEOTIDE SEQUENCE</scope>
    <source>
        <strain evidence="1">EC-137</strain>
    </source>
</reference>
<evidence type="ECO:0000313" key="1">
    <source>
        <dbReference type="EMBL" id="KAI0032485.1"/>
    </source>
</evidence>
<reference evidence="1" key="1">
    <citation type="submission" date="2021-02" db="EMBL/GenBank/DDBJ databases">
        <authorList>
            <consortium name="DOE Joint Genome Institute"/>
            <person name="Ahrendt S."/>
            <person name="Looney B.P."/>
            <person name="Miyauchi S."/>
            <person name="Morin E."/>
            <person name="Drula E."/>
            <person name="Courty P.E."/>
            <person name="Chicoki N."/>
            <person name="Fauchery L."/>
            <person name="Kohler A."/>
            <person name="Kuo A."/>
            <person name="Labutti K."/>
            <person name="Pangilinan J."/>
            <person name="Lipzen A."/>
            <person name="Riley R."/>
            <person name="Andreopoulos W."/>
            <person name="He G."/>
            <person name="Johnson J."/>
            <person name="Barry K.W."/>
            <person name="Grigoriev I.V."/>
            <person name="Nagy L."/>
            <person name="Hibbett D."/>
            <person name="Henrissat B."/>
            <person name="Matheny P.B."/>
            <person name="Labbe J."/>
            <person name="Martin F."/>
        </authorList>
    </citation>
    <scope>NUCLEOTIDE SEQUENCE</scope>
    <source>
        <strain evidence="1">EC-137</strain>
    </source>
</reference>
<name>A0ACB8QLI9_9AGAM</name>
<keyword evidence="2" id="KW-1185">Reference proteome</keyword>
<dbReference type="Proteomes" id="UP000814128">
    <property type="component" value="Unassembled WGS sequence"/>
</dbReference>